<feature type="compositionally biased region" description="Low complexity" evidence="1">
    <location>
        <begin position="256"/>
        <end position="277"/>
    </location>
</feature>
<proteinExistence type="predicted"/>
<evidence type="ECO:0000313" key="2">
    <source>
        <dbReference type="EMBL" id="KAK3401441.1"/>
    </source>
</evidence>
<evidence type="ECO:0000313" key="3">
    <source>
        <dbReference type="Proteomes" id="UP001281003"/>
    </source>
</evidence>
<evidence type="ECO:0000256" key="1">
    <source>
        <dbReference type="SAM" id="MobiDB-lite"/>
    </source>
</evidence>
<keyword evidence="3" id="KW-1185">Reference proteome</keyword>
<organism evidence="2 3">
    <name type="scientific">Sordaria brevicollis</name>
    <dbReference type="NCBI Taxonomy" id="83679"/>
    <lineage>
        <taxon>Eukaryota</taxon>
        <taxon>Fungi</taxon>
        <taxon>Dikarya</taxon>
        <taxon>Ascomycota</taxon>
        <taxon>Pezizomycotina</taxon>
        <taxon>Sordariomycetes</taxon>
        <taxon>Sordariomycetidae</taxon>
        <taxon>Sordariales</taxon>
        <taxon>Sordariaceae</taxon>
        <taxon>Sordaria</taxon>
    </lineage>
</organism>
<gene>
    <name evidence="2" type="ORF">B0T20DRAFT_114870</name>
</gene>
<dbReference type="EMBL" id="JAUTDP010000002">
    <property type="protein sequence ID" value="KAK3401441.1"/>
    <property type="molecule type" value="Genomic_DNA"/>
</dbReference>
<feature type="compositionally biased region" description="Polar residues" evidence="1">
    <location>
        <begin position="193"/>
        <end position="207"/>
    </location>
</feature>
<feature type="region of interest" description="Disordered" evidence="1">
    <location>
        <begin position="250"/>
        <end position="312"/>
    </location>
</feature>
<protein>
    <submittedName>
        <fullName evidence="2">Uncharacterized protein</fullName>
    </submittedName>
</protein>
<reference evidence="2" key="2">
    <citation type="submission" date="2023-07" db="EMBL/GenBank/DDBJ databases">
        <authorList>
            <consortium name="Lawrence Berkeley National Laboratory"/>
            <person name="Haridas S."/>
            <person name="Hensen N."/>
            <person name="Bonometti L."/>
            <person name="Westerberg I."/>
            <person name="Brannstrom I.O."/>
            <person name="Guillou S."/>
            <person name="Cros-Aarteil S."/>
            <person name="Calhoun S."/>
            <person name="Kuo A."/>
            <person name="Mondo S."/>
            <person name="Pangilinan J."/>
            <person name="Riley R."/>
            <person name="LaButti K."/>
            <person name="Andreopoulos B."/>
            <person name="Lipzen A."/>
            <person name="Chen C."/>
            <person name="Yanf M."/>
            <person name="Daum C."/>
            <person name="Ng V."/>
            <person name="Clum A."/>
            <person name="Steindorff A."/>
            <person name="Ohm R."/>
            <person name="Martin F."/>
            <person name="Silar P."/>
            <person name="Natvig D."/>
            <person name="Lalanne C."/>
            <person name="Gautier V."/>
            <person name="Ament-velasquez S.L."/>
            <person name="Kruys A."/>
            <person name="Hutchinson M.I."/>
            <person name="Powell A.J."/>
            <person name="Barry K."/>
            <person name="Miller A.N."/>
            <person name="Grigoriev I.V."/>
            <person name="Debuchy R."/>
            <person name="Gladieux P."/>
            <person name="Thoren M.H."/>
            <person name="Johannesson H."/>
        </authorList>
    </citation>
    <scope>NUCLEOTIDE SEQUENCE</scope>
    <source>
        <strain evidence="2">FGSC 1904</strain>
    </source>
</reference>
<dbReference type="Proteomes" id="UP001281003">
    <property type="component" value="Unassembled WGS sequence"/>
</dbReference>
<name>A0AAE0PKA6_SORBR</name>
<reference evidence="2" key="1">
    <citation type="journal article" date="2023" name="Mol. Phylogenet. Evol.">
        <title>Genome-scale phylogeny and comparative genomics of the fungal order Sordariales.</title>
        <authorList>
            <person name="Hensen N."/>
            <person name="Bonometti L."/>
            <person name="Westerberg I."/>
            <person name="Brannstrom I.O."/>
            <person name="Guillou S."/>
            <person name="Cros-Aarteil S."/>
            <person name="Calhoun S."/>
            <person name="Haridas S."/>
            <person name="Kuo A."/>
            <person name="Mondo S."/>
            <person name="Pangilinan J."/>
            <person name="Riley R."/>
            <person name="LaButti K."/>
            <person name="Andreopoulos B."/>
            <person name="Lipzen A."/>
            <person name="Chen C."/>
            <person name="Yan M."/>
            <person name="Daum C."/>
            <person name="Ng V."/>
            <person name="Clum A."/>
            <person name="Steindorff A."/>
            <person name="Ohm R.A."/>
            <person name="Martin F."/>
            <person name="Silar P."/>
            <person name="Natvig D.O."/>
            <person name="Lalanne C."/>
            <person name="Gautier V."/>
            <person name="Ament-Velasquez S.L."/>
            <person name="Kruys A."/>
            <person name="Hutchinson M.I."/>
            <person name="Powell A.J."/>
            <person name="Barry K."/>
            <person name="Miller A.N."/>
            <person name="Grigoriev I.V."/>
            <person name="Debuchy R."/>
            <person name="Gladieux P."/>
            <person name="Hiltunen Thoren M."/>
            <person name="Johannesson H."/>
        </authorList>
    </citation>
    <scope>NUCLEOTIDE SEQUENCE</scope>
    <source>
        <strain evidence="2">FGSC 1904</strain>
    </source>
</reference>
<accession>A0AAE0PKA6</accession>
<comment type="caution">
    <text evidence="2">The sequence shown here is derived from an EMBL/GenBank/DDBJ whole genome shotgun (WGS) entry which is preliminary data.</text>
</comment>
<sequence>MRTQGVLQQIHTECAQLTDAIACQQKEISTYRAKLGPDPNFGRRVITAIMWKITLGPKTCNLHPMIERLKTSLHLVMNIIHLEAVQHGLQEEMTHLKEEIRGLRNRLPQIAQPGTGAPHLFPGPWAHPPRFYLAGDNDTLNSLRHSVVSIFSSTSLATTRGSQMDTDDLGILAESMVETGQVPALPAPVVPLSQKSSRATLRPNNSGRRIRRYGSTVSILDNPMSDERLIVPRYEAKPLSSLGSVQDAFVSEARSSEPNSDPISSSSSTKDVKAPSSPETLLPKSPTTREASETHTVPDPPRRARPSYPERPPTEIVQVQIRNFQGQWQPVKAILDPHLYIPNRHASKGPEIYYHGMVSLRVLVEDLGWPKDPRLEETSFQELPRQHKFRWGFARNAGIGRMTLTWRVDESDDEVTRDCIITNEDPCDEGLVLKRLPGTGSWE</sequence>
<dbReference type="AlphaFoldDB" id="A0AAE0PKA6"/>
<feature type="region of interest" description="Disordered" evidence="1">
    <location>
        <begin position="193"/>
        <end position="212"/>
    </location>
</feature>